<gene>
    <name evidence="1" type="ORF">L873DRAFT_1450134</name>
</gene>
<evidence type="ECO:0000313" key="1">
    <source>
        <dbReference type="EMBL" id="RPB04139.1"/>
    </source>
</evidence>
<dbReference type="EMBL" id="ML120359">
    <property type="protein sequence ID" value="RPB04139.1"/>
    <property type="molecule type" value="Genomic_DNA"/>
</dbReference>
<name>A0A3N4K478_9PEZI</name>
<evidence type="ECO:0000313" key="2">
    <source>
        <dbReference type="Proteomes" id="UP000276215"/>
    </source>
</evidence>
<sequence>MFTQDQQQKENDVVPRSKVYSNGLIICKKVTVTIAGTFGLGVLSLGKLVKSKFNSCFTSPKLILNLCEAISRVDSRDDK</sequence>
<organism evidence="1 2">
    <name type="scientific">Choiromyces venosus 120613-1</name>
    <dbReference type="NCBI Taxonomy" id="1336337"/>
    <lineage>
        <taxon>Eukaryota</taxon>
        <taxon>Fungi</taxon>
        <taxon>Dikarya</taxon>
        <taxon>Ascomycota</taxon>
        <taxon>Pezizomycotina</taxon>
        <taxon>Pezizomycetes</taxon>
        <taxon>Pezizales</taxon>
        <taxon>Tuberaceae</taxon>
        <taxon>Choiromyces</taxon>
    </lineage>
</organism>
<accession>A0A3N4K478</accession>
<protein>
    <submittedName>
        <fullName evidence="1">Uncharacterized protein</fullName>
    </submittedName>
</protein>
<reference evidence="1 2" key="1">
    <citation type="journal article" date="2018" name="Nat. Ecol. Evol.">
        <title>Pezizomycetes genomes reveal the molecular basis of ectomycorrhizal truffle lifestyle.</title>
        <authorList>
            <person name="Murat C."/>
            <person name="Payen T."/>
            <person name="Noel B."/>
            <person name="Kuo A."/>
            <person name="Morin E."/>
            <person name="Chen J."/>
            <person name="Kohler A."/>
            <person name="Krizsan K."/>
            <person name="Balestrini R."/>
            <person name="Da Silva C."/>
            <person name="Montanini B."/>
            <person name="Hainaut M."/>
            <person name="Levati E."/>
            <person name="Barry K.W."/>
            <person name="Belfiori B."/>
            <person name="Cichocki N."/>
            <person name="Clum A."/>
            <person name="Dockter R.B."/>
            <person name="Fauchery L."/>
            <person name="Guy J."/>
            <person name="Iotti M."/>
            <person name="Le Tacon F."/>
            <person name="Lindquist E.A."/>
            <person name="Lipzen A."/>
            <person name="Malagnac F."/>
            <person name="Mello A."/>
            <person name="Molinier V."/>
            <person name="Miyauchi S."/>
            <person name="Poulain J."/>
            <person name="Riccioni C."/>
            <person name="Rubini A."/>
            <person name="Sitrit Y."/>
            <person name="Splivallo R."/>
            <person name="Traeger S."/>
            <person name="Wang M."/>
            <person name="Zifcakova L."/>
            <person name="Wipf D."/>
            <person name="Zambonelli A."/>
            <person name="Paolocci F."/>
            <person name="Nowrousian M."/>
            <person name="Ottonello S."/>
            <person name="Baldrian P."/>
            <person name="Spatafora J.W."/>
            <person name="Henrissat B."/>
            <person name="Nagy L.G."/>
            <person name="Aury J.M."/>
            <person name="Wincker P."/>
            <person name="Grigoriev I.V."/>
            <person name="Bonfante P."/>
            <person name="Martin F.M."/>
        </authorList>
    </citation>
    <scope>NUCLEOTIDE SEQUENCE [LARGE SCALE GENOMIC DNA]</scope>
    <source>
        <strain evidence="1 2">120613-1</strain>
    </source>
</reference>
<dbReference type="AlphaFoldDB" id="A0A3N4K478"/>
<proteinExistence type="predicted"/>
<keyword evidence="2" id="KW-1185">Reference proteome</keyword>
<dbReference type="Proteomes" id="UP000276215">
    <property type="component" value="Unassembled WGS sequence"/>
</dbReference>